<reference evidence="5 6" key="1">
    <citation type="submission" date="2013-07" db="EMBL/GenBank/DDBJ databases">
        <title>The Genome Sequence of Kwoniella mangroviensis CBS10435.</title>
        <authorList>
            <consortium name="The Broad Institute Genome Sequencing Platform"/>
            <person name="Cuomo C."/>
            <person name="Litvintseva A."/>
            <person name="Chen Y."/>
            <person name="Heitman J."/>
            <person name="Sun S."/>
            <person name="Springer D."/>
            <person name="Dromer F."/>
            <person name="Young S.K."/>
            <person name="Zeng Q."/>
            <person name="Gargeya S."/>
            <person name="Fitzgerald M."/>
            <person name="Abouelleil A."/>
            <person name="Alvarado L."/>
            <person name="Berlin A.M."/>
            <person name="Chapman S.B."/>
            <person name="Dewar J."/>
            <person name="Goldberg J."/>
            <person name="Griggs A."/>
            <person name="Gujja S."/>
            <person name="Hansen M."/>
            <person name="Howarth C."/>
            <person name="Imamovic A."/>
            <person name="Larimer J."/>
            <person name="McCowan C."/>
            <person name="Murphy C."/>
            <person name="Pearson M."/>
            <person name="Priest M."/>
            <person name="Roberts A."/>
            <person name="Saif S."/>
            <person name="Shea T."/>
            <person name="Sykes S."/>
            <person name="Wortman J."/>
            <person name="Nusbaum C."/>
            <person name="Birren B."/>
        </authorList>
    </citation>
    <scope>NUCLEOTIDE SEQUENCE [LARGE SCALE GENOMIC DNA]</scope>
    <source>
        <strain evidence="5 6">CBS 10435</strain>
    </source>
</reference>
<evidence type="ECO:0000313" key="5">
    <source>
        <dbReference type="EMBL" id="OCF54815.1"/>
    </source>
</evidence>
<gene>
    <name evidence="5" type="ORF">L486_07470</name>
</gene>
<reference evidence="6" key="2">
    <citation type="submission" date="2013-12" db="EMBL/GenBank/DDBJ databases">
        <title>Evolution of pathogenesis and genome organization in the Tremellales.</title>
        <authorList>
            <person name="Cuomo C."/>
            <person name="Litvintseva A."/>
            <person name="Heitman J."/>
            <person name="Chen Y."/>
            <person name="Sun S."/>
            <person name="Springer D."/>
            <person name="Dromer F."/>
            <person name="Young S."/>
            <person name="Zeng Q."/>
            <person name="Chapman S."/>
            <person name="Gujja S."/>
            <person name="Saif S."/>
            <person name="Birren B."/>
        </authorList>
    </citation>
    <scope>NUCLEOTIDE SEQUENCE [LARGE SCALE GENOMIC DNA]</scope>
    <source>
        <strain evidence="6">CBS 10435</strain>
    </source>
</reference>
<feature type="region of interest" description="Disordered" evidence="3">
    <location>
        <begin position="917"/>
        <end position="973"/>
    </location>
</feature>
<keyword evidence="6" id="KW-1185">Reference proteome</keyword>
<feature type="region of interest" description="Disordered" evidence="3">
    <location>
        <begin position="239"/>
        <end position="309"/>
    </location>
</feature>
<evidence type="ECO:0000256" key="1">
    <source>
        <dbReference type="ARBA" id="ARBA00022614"/>
    </source>
</evidence>
<feature type="compositionally biased region" description="Polar residues" evidence="3">
    <location>
        <begin position="70"/>
        <end position="80"/>
    </location>
</feature>
<dbReference type="SUPFAM" id="SSF48065">
    <property type="entry name" value="DBL homology domain (DH-domain)"/>
    <property type="match status" value="1"/>
</dbReference>
<feature type="compositionally biased region" description="Polar residues" evidence="3">
    <location>
        <begin position="663"/>
        <end position="675"/>
    </location>
</feature>
<feature type="compositionally biased region" description="Low complexity" evidence="3">
    <location>
        <begin position="283"/>
        <end position="305"/>
    </location>
</feature>
<dbReference type="Proteomes" id="UP000092583">
    <property type="component" value="Unassembled WGS sequence"/>
</dbReference>
<dbReference type="InterPro" id="IPR051092">
    <property type="entry name" value="FYVE_RhoGEF_PH"/>
</dbReference>
<feature type="compositionally biased region" description="Low complexity" evidence="3">
    <location>
        <begin position="151"/>
        <end position="166"/>
    </location>
</feature>
<dbReference type="Pfam" id="PF12799">
    <property type="entry name" value="LRR_4"/>
    <property type="match status" value="1"/>
</dbReference>
<evidence type="ECO:0000313" key="6">
    <source>
        <dbReference type="Proteomes" id="UP000092583"/>
    </source>
</evidence>
<protein>
    <recommendedName>
        <fullName evidence="4">DH domain-containing protein</fullName>
    </recommendedName>
</protein>
<dbReference type="PROSITE" id="PS50010">
    <property type="entry name" value="DH_2"/>
    <property type="match status" value="1"/>
</dbReference>
<feature type="region of interest" description="Disordered" evidence="3">
    <location>
        <begin position="588"/>
        <end position="607"/>
    </location>
</feature>
<dbReference type="Gene3D" id="3.80.10.10">
    <property type="entry name" value="Ribonuclease Inhibitor"/>
    <property type="match status" value="1"/>
</dbReference>
<dbReference type="CDD" id="cd00160">
    <property type="entry name" value="RhoGEF"/>
    <property type="match status" value="1"/>
</dbReference>
<dbReference type="PANTHER" id="PTHR12673">
    <property type="entry name" value="FACIOGENITAL DYSPLASIA PROTEIN"/>
    <property type="match status" value="1"/>
</dbReference>
<dbReference type="SUPFAM" id="SSF52058">
    <property type="entry name" value="L domain-like"/>
    <property type="match status" value="1"/>
</dbReference>
<dbReference type="OrthoDB" id="660555at2759"/>
<feature type="compositionally biased region" description="Pro residues" evidence="3">
    <location>
        <begin position="1"/>
        <end position="13"/>
    </location>
</feature>
<dbReference type="PROSITE" id="PS00741">
    <property type="entry name" value="DH_1"/>
    <property type="match status" value="1"/>
</dbReference>
<dbReference type="InterPro" id="IPR011993">
    <property type="entry name" value="PH-like_dom_sf"/>
</dbReference>
<dbReference type="GO" id="GO:0005737">
    <property type="term" value="C:cytoplasm"/>
    <property type="evidence" value="ECO:0007669"/>
    <property type="project" value="TreeGrafter"/>
</dbReference>
<proteinExistence type="predicted"/>
<organism evidence="5 6">
    <name type="scientific">Kwoniella mangroviensis CBS 10435</name>
    <dbReference type="NCBI Taxonomy" id="1331196"/>
    <lineage>
        <taxon>Eukaryota</taxon>
        <taxon>Fungi</taxon>
        <taxon>Dikarya</taxon>
        <taxon>Basidiomycota</taxon>
        <taxon>Agaricomycotina</taxon>
        <taxon>Tremellomycetes</taxon>
        <taxon>Tremellales</taxon>
        <taxon>Cryptococcaceae</taxon>
        <taxon>Kwoniella</taxon>
    </lineage>
</organism>
<dbReference type="GO" id="GO:0035556">
    <property type="term" value="P:intracellular signal transduction"/>
    <property type="evidence" value="ECO:0007669"/>
    <property type="project" value="InterPro"/>
</dbReference>
<evidence type="ECO:0000256" key="3">
    <source>
        <dbReference type="SAM" id="MobiDB-lite"/>
    </source>
</evidence>
<dbReference type="InterPro" id="IPR001331">
    <property type="entry name" value="GDS_CDC24_CS"/>
</dbReference>
<feature type="compositionally biased region" description="Polar residues" evidence="3">
    <location>
        <begin position="948"/>
        <end position="971"/>
    </location>
</feature>
<dbReference type="InterPro" id="IPR032675">
    <property type="entry name" value="LRR_dom_sf"/>
</dbReference>
<feature type="domain" description="DH" evidence="4">
    <location>
        <begin position="981"/>
        <end position="1239"/>
    </location>
</feature>
<evidence type="ECO:0000256" key="2">
    <source>
        <dbReference type="ARBA" id="ARBA00022737"/>
    </source>
</evidence>
<dbReference type="InterPro" id="IPR025875">
    <property type="entry name" value="Leu-rich_rpt_4"/>
</dbReference>
<feature type="region of interest" description="Disordered" evidence="3">
    <location>
        <begin position="1"/>
        <end position="120"/>
    </location>
</feature>
<feature type="compositionally biased region" description="Polar residues" evidence="3">
    <location>
        <begin position="564"/>
        <end position="576"/>
    </location>
</feature>
<dbReference type="SMART" id="SM00325">
    <property type="entry name" value="RhoGEF"/>
    <property type="match status" value="1"/>
</dbReference>
<feature type="region of interest" description="Disordered" evidence="3">
    <location>
        <begin position="615"/>
        <end position="689"/>
    </location>
</feature>
<feature type="region of interest" description="Disordered" evidence="3">
    <location>
        <begin position="516"/>
        <end position="576"/>
    </location>
</feature>
<dbReference type="Pfam" id="PF00621">
    <property type="entry name" value="RhoGEF"/>
    <property type="match status" value="1"/>
</dbReference>
<feature type="compositionally biased region" description="Polar residues" evidence="3">
    <location>
        <begin position="917"/>
        <end position="938"/>
    </location>
</feature>
<sequence>MPALPTPLPPTPIHSPALQSQDSKTMTTEQAVAGPSHGWRPYPTPPRHELPPTPPVNEDDDESHDRRGASSINFNETNMPTRRIQPTRRPASAYPSQNDASKPHMPYRKYTDPTPHSARYDQPAHQLDVDLDAYSATEFDTEEGMDEREPTLSFVTSSTVDSTASTPSMGITYGYRTDSNDGDGKVKIRQTAGRSHAYSSAESSMASGAYSGYGYSDQIYNPHPPPLPHLPSNYNEHVGLGISADFPQRNPPVESPSSNPPLSPSHSFTHRPWKRDMVNRLRSGSASSSISTASCSTTDSGPSSSRIPPPDNGFAYAFEGFNSPWHQPLRAEAIAMVDEGRENILNVEKIEAMGGFGALTVDMIGSFAGVTHLLLPSCGSHIISFLPSLLEILAPSLVVLDISDNDLSFLPETLQSCTSLEELNVSRNPLRQIPAWTGDLIALRVLAVDDCGLQSLPAELAQLGGLHTLCARRNKLVSLSSWLCLLSHLEILRIDNNPFAAEWLPIVAPILAGPSRPSGPSMKNSHHRHLSINNGIRSPPSMASLTSSLTASSLRDIPISSSSNGDQPWATTPNSAAQSVYQLDSIAEDHPHSAPPTDQGSQSKALRKMRSAGALLGSKNNSPTQSTFTNAPLPTTNNLAPANASKFASLGSSEGRRAASAMGNYQNEQPATNSRLAAPGMTTSSSTKTGKWGFLRKMSMHRLKGDKDKTATMNASASANLKSLPPPPSMPQLHHNNTDPIPTLPSRPTINGTRSAMTLPTRNALGPEASEFGQIPLESPPVSSATLPNTGLPTSTSLYSNTSGAIPARGKRRSFLPIDLGPPSIEISIPLTSPFIPPLTGFDSLDRLPSATSEATIATMTASNSRLDTSSGIIEDRYAQGLESIKSYLRDLFDLSRPPIEPYGGFEVLASHDGSCGASSAPSDNLGSPMTGQSTFSTDVRRARRPTLDNQSSRATSVVESEQDVEQSSLSGKKFKNDKSKRVKIIREIYETERTYVRGLGELVSIYVRPSCQPINPNKSNETVIPASERKIVFGGVESILTIHRDNFLPALEKAVRTLLEGQDDDAGSMSASTAHSVGEVFRTYIAYMKQYSTYINNFDNALSRMKTWSAPSSAPNTPAFSAKGGSSPGISAAAVSVGMSAISSLSSGPDSVPISGSQMTSSQKKRVKTFLKRCKEHPKHSQINLESYLLLPIQRVPRYKLLLEDLAMCTPPRSDGVRDTLDDALNEIASLASLMNEEKREADSRLRLLSWQQRISKSGPSPLVQPHRRLILEGPLSLIRLVKKASAFVETESSSSTTDGDQTLTLASKVVVPVEYIKPELVDRQVMLVLCSDLMVLATQRNEGWEGMVDLFNVLRMATLREPASIVHGNVLRVVDNKSIYYFNGASHDYTLQWCRAINSARKR</sequence>
<dbReference type="STRING" id="1331196.A0A1B9IGX7"/>
<name>A0A1B9IGX7_9TREE</name>
<dbReference type="PANTHER" id="PTHR12673:SF270">
    <property type="entry name" value="FYVE-TYPE DOMAIN-CONTAINING PROTEIN"/>
    <property type="match status" value="1"/>
</dbReference>
<feature type="region of interest" description="Disordered" evidence="3">
    <location>
        <begin position="141"/>
        <end position="166"/>
    </location>
</feature>
<keyword evidence="2" id="KW-0677">Repeat</keyword>
<dbReference type="InterPro" id="IPR035899">
    <property type="entry name" value="DBL_dom_sf"/>
</dbReference>
<dbReference type="GO" id="GO:0005085">
    <property type="term" value="F:guanyl-nucleotide exchange factor activity"/>
    <property type="evidence" value="ECO:0007669"/>
    <property type="project" value="InterPro"/>
</dbReference>
<dbReference type="Gene3D" id="1.20.900.10">
    <property type="entry name" value="Dbl homology (DH) domain"/>
    <property type="match status" value="1"/>
</dbReference>
<accession>A0A1B9IGX7</accession>
<feature type="compositionally biased region" description="Polar residues" evidence="3">
    <location>
        <begin position="618"/>
        <end position="640"/>
    </location>
</feature>
<feature type="compositionally biased region" description="Low complexity" evidence="3">
    <location>
        <begin position="538"/>
        <end position="563"/>
    </location>
</feature>
<dbReference type="InterPro" id="IPR000219">
    <property type="entry name" value="DH_dom"/>
</dbReference>
<evidence type="ECO:0000259" key="4">
    <source>
        <dbReference type="PROSITE" id="PS50010"/>
    </source>
</evidence>
<feature type="compositionally biased region" description="Polar residues" evidence="3">
    <location>
        <begin position="17"/>
        <end position="30"/>
    </location>
</feature>
<dbReference type="EMBL" id="KI669468">
    <property type="protein sequence ID" value="OCF54815.1"/>
    <property type="molecule type" value="Genomic_DNA"/>
</dbReference>
<feature type="compositionally biased region" description="Pro residues" evidence="3">
    <location>
        <begin position="249"/>
        <end position="263"/>
    </location>
</feature>
<keyword evidence="1" id="KW-0433">Leucine-rich repeat</keyword>
<dbReference type="Gene3D" id="2.30.29.30">
    <property type="entry name" value="Pleckstrin-homology domain (PH domain)/Phosphotyrosine-binding domain (PTB)"/>
    <property type="match status" value="1"/>
</dbReference>